<keyword evidence="2" id="KW-1185">Reference proteome</keyword>
<evidence type="ECO:0000313" key="1">
    <source>
        <dbReference type="EMBL" id="MCI12798.1"/>
    </source>
</evidence>
<name>A0A392PL45_9FABA</name>
<accession>A0A392PL45</accession>
<dbReference type="AlphaFoldDB" id="A0A392PL45"/>
<dbReference type="Proteomes" id="UP000265520">
    <property type="component" value="Unassembled WGS sequence"/>
</dbReference>
<reference evidence="1 2" key="1">
    <citation type="journal article" date="2018" name="Front. Plant Sci.">
        <title>Red Clover (Trifolium pratense) and Zigzag Clover (T. medium) - A Picture of Genomic Similarities and Differences.</title>
        <authorList>
            <person name="Dluhosova J."/>
            <person name="Istvanek J."/>
            <person name="Nedelnik J."/>
            <person name="Repkova J."/>
        </authorList>
    </citation>
    <scope>NUCLEOTIDE SEQUENCE [LARGE SCALE GENOMIC DNA]</scope>
    <source>
        <strain evidence="2">cv. 10/8</strain>
        <tissue evidence="1">Leaf</tissue>
    </source>
</reference>
<feature type="non-terminal residue" evidence="1">
    <location>
        <position position="51"/>
    </location>
</feature>
<organism evidence="1 2">
    <name type="scientific">Trifolium medium</name>
    <dbReference type="NCBI Taxonomy" id="97028"/>
    <lineage>
        <taxon>Eukaryota</taxon>
        <taxon>Viridiplantae</taxon>
        <taxon>Streptophyta</taxon>
        <taxon>Embryophyta</taxon>
        <taxon>Tracheophyta</taxon>
        <taxon>Spermatophyta</taxon>
        <taxon>Magnoliopsida</taxon>
        <taxon>eudicotyledons</taxon>
        <taxon>Gunneridae</taxon>
        <taxon>Pentapetalae</taxon>
        <taxon>rosids</taxon>
        <taxon>fabids</taxon>
        <taxon>Fabales</taxon>
        <taxon>Fabaceae</taxon>
        <taxon>Papilionoideae</taxon>
        <taxon>50 kb inversion clade</taxon>
        <taxon>NPAAA clade</taxon>
        <taxon>Hologalegina</taxon>
        <taxon>IRL clade</taxon>
        <taxon>Trifolieae</taxon>
        <taxon>Trifolium</taxon>
    </lineage>
</organism>
<proteinExistence type="predicted"/>
<sequence>MVNDRIHGSIPVIANSNESPMILRSKFVSAVSSCRNGGGAIRSFGLPAVTV</sequence>
<evidence type="ECO:0000313" key="2">
    <source>
        <dbReference type="Proteomes" id="UP000265520"/>
    </source>
</evidence>
<comment type="caution">
    <text evidence="1">The sequence shown here is derived from an EMBL/GenBank/DDBJ whole genome shotgun (WGS) entry which is preliminary data.</text>
</comment>
<protein>
    <submittedName>
        <fullName evidence="1">Uncharacterized protein</fullName>
    </submittedName>
</protein>
<dbReference type="EMBL" id="LXQA010085618">
    <property type="protein sequence ID" value="MCI12798.1"/>
    <property type="molecule type" value="Genomic_DNA"/>
</dbReference>